<organism evidence="1 2">
    <name type="scientific">Piloderma croceum (strain F 1598)</name>
    <dbReference type="NCBI Taxonomy" id="765440"/>
    <lineage>
        <taxon>Eukaryota</taxon>
        <taxon>Fungi</taxon>
        <taxon>Dikarya</taxon>
        <taxon>Basidiomycota</taxon>
        <taxon>Agaricomycotina</taxon>
        <taxon>Agaricomycetes</taxon>
        <taxon>Agaricomycetidae</taxon>
        <taxon>Atheliales</taxon>
        <taxon>Atheliaceae</taxon>
        <taxon>Piloderma</taxon>
    </lineage>
</organism>
<sequence>MPCSKRSNLQQAHSLGNINTIQNADKENSPPPLSPASSAIDGTLLAIEHELTHQTIQANKYEHNYRLERWKNKQSQVQNNKLCTNVAQAAQNHLKTQVHLKESITQELGVPVDHVESVISVVNESHGVSTKGNMSHQTALHIILEGGVTSKLQVVEETLVADSKSSGTINKFYSQCLGGDPGAMMAVPADRFFGISSTPNHTSKTQLEGWQQVVHKFYDLYNDTVLDAPMHAWLAEFAAKIKGMHTNHAEDQKSWHSWFSTGKSSVNLLPILVEEALQKVADAGGTNAWVMLLEKEKADCEAVVYQKICFCFGQAAYDALTKKEKKKEKKEGCCMHKELNSMKGGNASLMAFWKKDGIQGPMPLMNHDNVAAFALGSSAAKSRAENITQAGSVKTISLAGVLSTIRMTRRVIMTYLEISSS</sequence>
<evidence type="ECO:0000313" key="1">
    <source>
        <dbReference type="EMBL" id="KIM83529.1"/>
    </source>
</evidence>
<reference evidence="1 2" key="1">
    <citation type="submission" date="2014-04" db="EMBL/GenBank/DDBJ databases">
        <authorList>
            <consortium name="DOE Joint Genome Institute"/>
            <person name="Kuo A."/>
            <person name="Tarkka M."/>
            <person name="Buscot F."/>
            <person name="Kohler A."/>
            <person name="Nagy L.G."/>
            <person name="Floudas D."/>
            <person name="Copeland A."/>
            <person name="Barry K.W."/>
            <person name="Cichocki N."/>
            <person name="Veneault-Fourrey C."/>
            <person name="LaButti K."/>
            <person name="Lindquist E.A."/>
            <person name="Lipzen A."/>
            <person name="Lundell T."/>
            <person name="Morin E."/>
            <person name="Murat C."/>
            <person name="Sun H."/>
            <person name="Tunlid A."/>
            <person name="Henrissat B."/>
            <person name="Grigoriev I.V."/>
            <person name="Hibbett D.S."/>
            <person name="Martin F."/>
            <person name="Nordberg H.P."/>
            <person name="Cantor M.N."/>
            <person name="Hua S.X."/>
        </authorList>
    </citation>
    <scope>NUCLEOTIDE SEQUENCE [LARGE SCALE GENOMIC DNA]</scope>
    <source>
        <strain evidence="1 2">F 1598</strain>
    </source>
</reference>
<protein>
    <submittedName>
        <fullName evidence="1">Uncharacterized protein</fullName>
    </submittedName>
</protein>
<gene>
    <name evidence="1" type="ORF">PILCRDRAFT_87981</name>
</gene>
<reference evidence="2" key="2">
    <citation type="submission" date="2015-01" db="EMBL/GenBank/DDBJ databases">
        <title>Evolutionary Origins and Diversification of the Mycorrhizal Mutualists.</title>
        <authorList>
            <consortium name="DOE Joint Genome Institute"/>
            <consortium name="Mycorrhizal Genomics Consortium"/>
            <person name="Kohler A."/>
            <person name="Kuo A."/>
            <person name="Nagy L.G."/>
            <person name="Floudas D."/>
            <person name="Copeland A."/>
            <person name="Barry K.W."/>
            <person name="Cichocki N."/>
            <person name="Veneault-Fourrey C."/>
            <person name="LaButti K."/>
            <person name="Lindquist E.A."/>
            <person name="Lipzen A."/>
            <person name="Lundell T."/>
            <person name="Morin E."/>
            <person name="Murat C."/>
            <person name="Riley R."/>
            <person name="Ohm R."/>
            <person name="Sun H."/>
            <person name="Tunlid A."/>
            <person name="Henrissat B."/>
            <person name="Grigoriev I.V."/>
            <person name="Hibbett D.S."/>
            <person name="Martin F."/>
        </authorList>
    </citation>
    <scope>NUCLEOTIDE SEQUENCE [LARGE SCALE GENOMIC DNA]</scope>
    <source>
        <strain evidence="2">F 1598</strain>
    </source>
</reference>
<dbReference type="STRING" id="765440.A0A0C3FVL9"/>
<keyword evidence="2" id="KW-1185">Reference proteome</keyword>
<accession>A0A0C3FVL9</accession>
<dbReference type="Proteomes" id="UP000054166">
    <property type="component" value="Unassembled WGS sequence"/>
</dbReference>
<dbReference type="OrthoDB" id="3236156at2759"/>
<dbReference type="AlphaFoldDB" id="A0A0C3FVL9"/>
<evidence type="ECO:0000313" key="2">
    <source>
        <dbReference type="Proteomes" id="UP000054166"/>
    </source>
</evidence>
<dbReference type="EMBL" id="KN832990">
    <property type="protein sequence ID" value="KIM83529.1"/>
    <property type="molecule type" value="Genomic_DNA"/>
</dbReference>
<dbReference type="InParanoid" id="A0A0C3FVL9"/>
<proteinExistence type="predicted"/>
<name>A0A0C3FVL9_PILCF</name>
<dbReference type="HOGENOM" id="CLU_652297_0_0_1"/>